<gene>
    <name evidence="2" type="ORF">E1809_25900</name>
</gene>
<dbReference type="OrthoDB" id="4954892at2"/>
<name>A0A4R5K255_9MICC</name>
<dbReference type="RefSeq" id="WP_133207105.1">
    <property type="nucleotide sequence ID" value="NZ_SMRU01000068.1"/>
</dbReference>
<accession>A0A4R5K255</accession>
<organism evidence="2 3">
    <name type="scientific">Arthrobacter terricola</name>
    <dbReference type="NCBI Taxonomy" id="2547396"/>
    <lineage>
        <taxon>Bacteria</taxon>
        <taxon>Bacillati</taxon>
        <taxon>Actinomycetota</taxon>
        <taxon>Actinomycetes</taxon>
        <taxon>Micrococcales</taxon>
        <taxon>Micrococcaceae</taxon>
        <taxon>Arthrobacter</taxon>
    </lineage>
</organism>
<evidence type="ECO:0000256" key="1">
    <source>
        <dbReference type="SAM" id="MobiDB-lite"/>
    </source>
</evidence>
<feature type="region of interest" description="Disordered" evidence="1">
    <location>
        <begin position="51"/>
        <end position="129"/>
    </location>
</feature>
<dbReference type="EMBL" id="SMRU01000068">
    <property type="protein sequence ID" value="TDF85374.1"/>
    <property type="molecule type" value="Genomic_DNA"/>
</dbReference>
<protein>
    <submittedName>
        <fullName evidence="2">Uncharacterized protein</fullName>
    </submittedName>
</protein>
<reference evidence="2 3" key="1">
    <citation type="submission" date="2019-03" db="EMBL/GenBank/DDBJ databases">
        <title>Whole genome sequence of Arthrobacter sp JH1-1.</title>
        <authorList>
            <person name="Trinh H.N."/>
        </authorList>
    </citation>
    <scope>NUCLEOTIDE SEQUENCE [LARGE SCALE GENOMIC DNA]</scope>
    <source>
        <strain evidence="2 3">JH1-1</strain>
    </source>
</reference>
<keyword evidence="3" id="KW-1185">Reference proteome</keyword>
<comment type="caution">
    <text evidence="2">The sequence shown here is derived from an EMBL/GenBank/DDBJ whole genome shotgun (WGS) entry which is preliminary data.</text>
</comment>
<sequence length="129" mass="13602">MAAKRKPEPRRIRLMIPRADESALAWIDLQDDASGSMRALIRGSIARDGYVDVINQPVERQPRRGRPPADINGQAGPAGLSGSSADGTEPSVLGPEAQEPAAPAPSTSTLPAPVDDDPRTNDAIMDLLA</sequence>
<dbReference type="AlphaFoldDB" id="A0A4R5K255"/>
<evidence type="ECO:0000313" key="2">
    <source>
        <dbReference type="EMBL" id="TDF85374.1"/>
    </source>
</evidence>
<proteinExistence type="predicted"/>
<evidence type="ECO:0000313" key="3">
    <source>
        <dbReference type="Proteomes" id="UP000295511"/>
    </source>
</evidence>
<feature type="compositionally biased region" description="Low complexity" evidence="1">
    <location>
        <begin position="95"/>
        <end position="113"/>
    </location>
</feature>
<dbReference type="Proteomes" id="UP000295511">
    <property type="component" value="Unassembled WGS sequence"/>
</dbReference>